<proteinExistence type="predicted"/>
<name>A0A0G2HF18_PHACM</name>
<evidence type="ECO:0000313" key="3">
    <source>
        <dbReference type="EMBL" id="KKY27070.1"/>
    </source>
</evidence>
<feature type="compositionally biased region" description="Basic and acidic residues" evidence="1">
    <location>
        <begin position="180"/>
        <end position="203"/>
    </location>
</feature>
<reference evidence="3 4" key="2">
    <citation type="submission" date="2015-05" db="EMBL/GenBank/DDBJ databases">
        <authorList>
            <person name="Morales-Cruz A."/>
            <person name="Amrine K.C."/>
            <person name="Cantu D."/>
        </authorList>
    </citation>
    <scope>NUCLEOTIDE SEQUENCE [LARGE SCALE GENOMIC DNA]</scope>
    <source>
        <strain evidence="3">UCRPC4</strain>
    </source>
</reference>
<protein>
    <recommendedName>
        <fullName evidence="5">Acid phosphatase-like protein</fullName>
    </recommendedName>
</protein>
<evidence type="ECO:0000256" key="1">
    <source>
        <dbReference type="SAM" id="MobiDB-lite"/>
    </source>
</evidence>
<gene>
    <name evidence="3" type="ORF">UCRPC4_g01295</name>
</gene>
<reference evidence="3 4" key="1">
    <citation type="submission" date="2015-05" db="EMBL/GenBank/DDBJ databases">
        <title>Distinctive expansion of gene families associated with plant cell wall degradation and secondary metabolism in the genomes of grapevine trunk pathogens.</title>
        <authorList>
            <person name="Lawrence D.P."/>
            <person name="Travadon R."/>
            <person name="Rolshausen P.E."/>
            <person name="Baumgartner K."/>
        </authorList>
    </citation>
    <scope>NUCLEOTIDE SEQUENCE [LARGE SCALE GENOMIC DNA]</scope>
    <source>
        <strain evidence="3">UCRPC4</strain>
    </source>
</reference>
<organism evidence="3 4">
    <name type="scientific">Phaeomoniella chlamydospora</name>
    <name type="common">Phaeoacremonium chlamydosporum</name>
    <dbReference type="NCBI Taxonomy" id="158046"/>
    <lineage>
        <taxon>Eukaryota</taxon>
        <taxon>Fungi</taxon>
        <taxon>Dikarya</taxon>
        <taxon>Ascomycota</taxon>
        <taxon>Pezizomycotina</taxon>
        <taxon>Eurotiomycetes</taxon>
        <taxon>Chaetothyriomycetidae</taxon>
        <taxon>Phaeomoniellales</taxon>
        <taxon>Phaeomoniellaceae</taxon>
        <taxon>Phaeomoniella</taxon>
    </lineage>
</organism>
<comment type="caution">
    <text evidence="3">The sequence shown here is derived from an EMBL/GenBank/DDBJ whole genome shotgun (WGS) entry which is preliminary data.</text>
</comment>
<keyword evidence="4" id="KW-1185">Reference proteome</keyword>
<evidence type="ECO:0000256" key="2">
    <source>
        <dbReference type="SAM" id="Phobius"/>
    </source>
</evidence>
<feature type="compositionally biased region" description="Basic and acidic residues" evidence="1">
    <location>
        <begin position="156"/>
        <end position="166"/>
    </location>
</feature>
<feature type="transmembrane region" description="Helical" evidence="2">
    <location>
        <begin position="6"/>
        <end position="25"/>
    </location>
</feature>
<feature type="compositionally biased region" description="Basic and acidic residues" evidence="1">
    <location>
        <begin position="101"/>
        <end position="110"/>
    </location>
</feature>
<dbReference type="Proteomes" id="UP000053317">
    <property type="component" value="Unassembled WGS sequence"/>
</dbReference>
<evidence type="ECO:0000313" key="4">
    <source>
        <dbReference type="Proteomes" id="UP000053317"/>
    </source>
</evidence>
<feature type="region of interest" description="Disordered" evidence="1">
    <location>
        <begin position="78"/>
        <end position="110"/>
    </location>
</feature>
<keyword evidence="2" id="KW-0812">Transmembrane</keyword>
<evidence type="ECO:0008006" key="5">
    <source>
        <dbReference type="Google" id="ProtNLM"/>
    </source>
</evidence>
<dbReference type="AlphaFoldDB" id="A0A0G2HF18"/>
<keyword evidence="2" id="KW-1133">Transmembrane helix</keyword>
<keyword evidence="2" id="KW-0472">Membrane</keyword>
<feature type="compositionally biased region" description="Basic and acidic residues" evidence="1">
    <location>
        <begin position="234"/>
        <end position="245"/>
    </location>
</feature>
<feature type="region of interest" description="Disordered" evidence="1">
    <location>
        <begin position="133"/>
        <end position="245"/>
    </location>
</feature>
<accession>A0A0G2HF18</accession>
<dbReference type="OrthoDB" id="5414285at2759"/>
<dbReference type="EMBL" id="LCWF01000030">
    <property type="protein sequence ID" value="KKY27070.1"/>
    <property type="molecule type" value="Genomic_DNA"/>
</dbReference>
<sequence length="245" mass="26450">MHGWGLFFFLLFLLLIFGAVGWVAFTQYRARKAGLPPPSFKSYIPFLNSGSSGNYPSPRSAGPIEWIKDKISSLTNRRSARGAYEEPSEGAPGYSAARRGRGLDPDDAWDARVVNEADAYGPGGYYEEQELGLHTPAPEPYGGAGYGGQALPSYGDSERGRSKSRDAPAAIGGGQTGLDVRYDEEMGRRPGDNPFGDQHEASSLRDVSPRPVVDTSAGARLGHTKGQGSQDDSPTERRSMFRESL</sequence>